<organism evidence="3 4">
    <name type="scientific">Actinomadura syzygii</name>
    <dbReference type="NCBI Taxonomy" id="1427538"/>
    <lineage>
        <taxon>Bacteria</taxon>
        <taxon>Bacillati</taxon>
        <taxon>Actinomycetota</taxon>
        <taxon>Actinomycetes</taxon>
        <taxon>Streptosporangiales</taxon>
        <taxon>Thermomonosporaceae</taxon>
        <taxon>Actinomadura</taxon>
    </lineage>
</organism>
<comment type="caution">
    <text evidence="3">The sequence shown here is derived from an EMBL/GenBank/DDBJ whole genome shotgun (WGS) entry which is preliminary data.</text>
</comment>
<evidence type="ECO:0000259" key="2">
    <source>
        <dbReference type="Pfam" id="PF04738"/>
    </source>
</evidence>
<dbReference type="InterPro" id="IPR006827">
    <property type="entry name" value="Lant_deHydtase_N"/>
</dbReference>
<dbReference type="RefSeq" id="WP_148350748.1">
    <property type="nucleotide sequence ID" value="NZ_JBHSBF010000036.1"/>
</dbReference>
<feature type="domain" description="Lantibiotic dehydratase N-terminal" evidence="2">
    <location>
        <begin position="284"/>
        <end position="712"/>
    </location>
</feature>
<gene>
    <name evidence="3" type="ORF">FXF65_15970</name>
</gene>
<evidence type="ECO:0000313" key="4">
    <source>
        <dbReference type="Proteomes" id="UP000322634"/>
    </source>
</evidence>
<dbReference type="Pfam" id="PF04738">
    <property type="entry name" value="Lant_dehydr_N"/>
    <property type="match status" value="1"/>
</dbReference>
<sequence length="769" mass="82892">MGGESASATGRPRIGLVAEKAHESRDVAGWELLPTLVVRSAAFPWEMAAEISYPKAGALAEEVVGLEQAARDLLTAPPSNAGRPNRSTLSRLRNLRPLPPDAPVPDDWLAAWNRTTSRLEQSRQRLAEAIKTEGALVGDAFDRVVSDQRFLDAVVCSSPGVYRDLHRGKTGARLRRQVASYVQRLCAKCETMSFFGPINYGRVDPSEANGFAWSSHLECLRRAFPAARVIDGLVDRILGDPALVAGLVPRRKTWTAPVKDAANVVGQCDGVRTVAEIGGALETGVERAAADVAVAVRRGLLTHDLYPPATVPDALGWLRERLHERGDPAAPLTRASDEIAVLLGRYPAASPDEKLELQARVSEIAGGDAGEGTGARFYNDRVVVHEAAVGTLQVTVGGAVADDLAGLVPRALAHLAAEAERTRRLTGAHLARRLGRGVFGLRDVLNADAGLHVQYSTRLTRRITEILETVPANTASVDLAEAGLLDEPAPPTEPVLCSVDVMVAAPDLAEYRSGLTPLVLGDIHDAALLTPWALQFHPGAHQAIRDRDAAIERALTGWTALNVVARRRTGLPPLEFPGLVLELGGTSAQPARRRVGLDRLTVHSDGEQVTLHAKGITGPLLFHNGELESAVHTALALPRVRRPRLPDLPHVPRLTWGNVVLSRRRWRLAEAETAPLAKATVEDRLTGMARLRADRGLPARFFASSPAERKPVYVDAHSPSLLDGLVRLARTAERITVSEALPGPEECWLRDGPHRFAAELRCVYLRGAA</sequence>
<dbReference type="EMBL" id="VSFF01000006">
    <property type="protein sequence ID" value="TYC14358.1"/>
    <property type="molecule type" value="Genomic_DNA"/>
</dbReference>
<keyword evidence="4" id="KW-1185">Reference proteome</keyword>
<accession>A0A5D0U7P2</accession>
<evidence type="ECO:0000256" key="1">
    <source>
        <dbReference type="SAM" id="MobiDB-lite"/>
    </source>
</evidence>
<dbReference type="Proteomes" id="UP000322634">
    <property type="component" value="Unassembled WGS sequence"/>
</dbReference>
<dbReference type="AlphaFoldDB" id="A0A5D0U7P2"/>
<feature type="region of interest" description="Disordered" evidence="1">
    <location>
        <begin position="74"/>
        <end position="97"/>
    </location>
</feature>
<feature type="compositionally biased region" description="Low complexity" evidence="1">
    <location>
        <begin position="83"/>
        <end position="96"/>
    </location>
</feature>
<reference evidence="3 4" key="1">
    <citation type="submission" date="2019-08" db="EMBL/GenBank/DDBJ databases">
        <title>Actinomadura sp. nov. CYP1-5 isolated from mountain soil.</title>
        <authorList>
            <person name="Songsumanus A."/>
            <person name="Kuncharoen N."/>
            <person name="Kudo T."/>
            <person name="Yuki M."/>
            <person name="Igarashi Y."/>
            <person name="Tanasupawat S."/>
        </authorList>
    </citation>
    <scope>NUCLEOTIDE SEQUENCE [LARGE SCALE GENOMIC DNA]</scope>
    <source>
        <strain evidence="3 4">GKU157</strain>
    </source>
</reference>
<dbReference type="OrthoDB" id="8428173at2"/>
<protein>
    <submittedName>
        <fullName evidence="3">Lantibiotic dehydratase</fullName>
    </submittedName>
</protein>
<evidence type="ECO:0000313" key="3">
    <source>
        <dbReference type="EMBL" id="TYC14358.1"/>
    </source>
</evidence>
<proteinExistence type="predicted"/>
<name>A0A5D0U7P2_9ACTN</name>